<dbReference type="GO" id="GO:0016787">
    <property type="term" value="F:hydrolase activity"/>
    <property type="evidence" value="ECO:0007669"/>
    <property type="project" value="UniProtKB-KW"/>
</dbReference>
<dbReference type="VEuPathDB" id="FungiDB:CC77DRAFT_937162"/>
<gene>
    <name evidence="5" type="ORF">AA0117_g12125</name>
</gene>
<proteinExistence type="predicted"/>
<feature type="domain" description="Helicase C-terminal" evidence="4">
    <location>
        <begin position="4"/>
        <end position="151"/>
    </location>
</feature>
<dbReference type="GO" id="GO:0005524">
    <property type="term" value="F:ATP binding"/>
    <property type="evidence" value="ECO:0007669"/>
    <property type="project" value="UniProtKB-KW"/>
</dbReference>
<dbReference type="InterPro" id="IPR027417">
    <property type="entry name" value="P-loop_NTPase"/>
</dbReference>
<keyword evidence="3" id="KW-0067">ATP-binding</keyword>
<dbReference type="InterPro" id="IPR001650">
    <property type="entry name" value="Helicase_C-like"/>
</dbReference>
<organism evidence="5 6">
    <name type="scientific">Alternaria alternata</name>
    <name type="common">Alternaria rot fungus</name>
    <name type="synonym">Torula alternata</name>
    <dbReference type="NCBI Taxonomy" id="5599"/>
    <lineage>
        <taxon>Eukaryota</taxon>
        <taxon>Fungi</taxon>
        <taxon>Dikarya</taxon>
        <taxon>Ascomycota</taxon>
        <taxon>Pezizomycotina</taxon>
        <taxon>Dothideomycetes</taxon>
        <taxon>Pleosporomycetidae</taxon>
        <taxon>Pleosporales</taxon>
        <taxon>Pleosporineae</taxon>
        <taxon>Pleosporaceae</taxon>
        <taxon>Alternaria</taxon>
        <taxon>Alternaria sect. Alternaria</taxon>
        <taxon>Alternaria alternata complex</taxon>
    </lineage>
</organism>
<dbReference type="Pfam" id="PF00271">
    <property type="entry name" value="Helicase_C"/>
    <property type="match status" value="1"/>
</dbReference>
<dbReference type="Gene3D" id="3.40.50.300">
    <property type="entry name" value="P-loop containing nucleotide triphosphate hydrolases"/>
    <property type="match status" value="1"/>
</dbReference>
<evidence type="ECO:0000313" key="6">
    <source>
        <dbReference type="Proteomes" id="UP000291422"/>
    </source>
</evidence>
<dbReference type="CDD" id="cd18793">
    <property type="entry name" value="SF2_C_SNF"/>
    <property type="match status" value="1"/>
</dbReference>
<dbReference type="SUPFAM" id="SSF52540">
    <property type="entry name" value="P-loop containing nucleoside triphosphate hydrolases"/>
    <property type="match status" value="1"/>
</dbReference>
<evidence type="ECO:0000259" key="4">
    <source>
        <dbReference type="PROSITE" id="PS51194"/>
    </source>
</evidence>
<dbReference type="EMBL" id="PDXD01000064">
    <property type="protein sequence ID" value="RYN65540.1"/>
    <property type="molecule type" value="Genomic_DNA"/>
</dbReference>
<sequence>MEALMRDISYDVWNTKSIIFTCWTRTLDLLEFYLRRLSSGTWIHERIDGECSTGKRERIIRQFTNNPNLRVLIITTGTGAVGLNLATANRIFIFEPQWNPSVENQAVARALRLGQKQAVLVTRYVVEDTVEQTMRKLQDTKLQRANLVQSG</sequence>
<accession>A0A4Q4N1L6</accession>
<evidence type="ECO:0000256" key="2">
    <source>
        <dbReference type="ARBA" id="ARBA00022801"/>
    </source>
</evidence>
<dbReference type="GO" id="GO:0008094">
    <property type="term" value="F:ATP-dependent activity, acting on DNA"/>
    <property type="evidence" value="ECO:0007669"/>
    <property type="project" value="TreeGrafter"/>
</dbReference>
<dbReference type="SMART" id="SM00490">
    <property type="entry name" value="HELICc"/>
    <property type="match status" value="1"/>
</dbReference>
<keyword evidence="2" id="KW-0378">Hydrolase</keyword>
<evidence type="ECO:0000313" key="5">
    <source>
        <dbReference type="EMBL" id="RYN65540.1"/>
    </source>
</evidence>
<reference evidence="6" key="1">
    <citation type="journal article" date="2019" name="bioRxiv">
        <title>Genomics, evolutionary history and diagnostics of the Alternaria alternata species group including apple and Asian pear pathotypes.</title>
        <authorList>
            <person name="Armitage A.D."/>
            <person name="Cockerton H.M."/>
            <person name="Sreenivasaprasad S."/>
            <person name="Woodhall J.W."/>
            <person name="Lane C.R."/>
            <person name="Harrison R.J."/>
            <person name="Clarkson J.P."/>
        </authorList>
    </citation>
    <scope>NUCLEOTIDE SEQUENCE [LARGE SCALE GENOMIC DNA]</scope>
    <source>
        <strain evidence="6">FERA 1177</strain>
    </source>
</reference>
<comment type="caution">
    <text evidence="5">The sequence shown here is derived from an EMBL/GenBank/DDBJ whole genome shotgun (WGS) entry which is preliminary data.</text>
</comment>
<dbReference type="PANTHER" id="PTHR45626">
    <property type="entry name" value="TRANSCRIPTION TERMINATION FACTOR 2-RELATED"/>
    <property type="match status" value="1"/>
</dbReference>
<dbReference type="PANTHER" id="PTHR45626:SF22">
    <property type="entry name" value="DNA REPAIR PROTEIN RAD5"/>
    <property type="match status" value="1"/>
</dbReference>
<dbReference type="AlphaFoldDB" id="A0A4Q4N1L6"/>
<dbReference type="GO" id="GO:0005634">
    <property type="term" value="C:nucleus"/>
    <property type="evidence" value="ECO:0007669"/>
    <property type="project" value="TreeGrafter"/>
</dbReference>
<dbReference type="PROSITE" id="PS51194">
    <property type="entry name" value="HELICASE_CTER"/>
    <property type="match status" value="1"/>
</dbReference>
<dbReference type="InterPro" id="IPR049730">
    <property type="entry name" value="SNF2/RAD54-like_C"/>
</dbReference>
<dbReference type="InterPro" id="IPR050628">
    <property type="entry name" value="SNF2_RAD54_helicase_TF"/>
</dbReference>
<name>A0A4Q4N1L6_ALTAL</name>
<evidence type="ECO:0000256" key="1">
    <source>
        <dbReference type="ARBA" id="ARBA00022741"/>
    </source>
</evidence>
<dbReference type="GO" id="GO:0006281">
    <property type="term" value="P:DNA repair"/>
    <property type="evidence" value="ECO:0007669"/>
    <property type="project" value="TreeGrafter"/>
</dbReference>
<protein>
    <recommendedName>
        <fullName evidence="4">Helicase C-terminal domain-containing protein</fullName>
    </recommendedName>
</protein>
<dbReference type="Proteomes" id="UP000291422">
    <property type="component" value="Unassembled WGS sequence"/>
</dbReference>
<keyword evidence="1" id="KW-0547">Nucleotide-binding</keyword>
<evidence type="ECO:0000256" key="3">
    <source>
        <dbReference type="ARBA" id="ARBA00022840"/>
    </source>
</evidence>